<reference evidence="3 4" key="1">
    <citation type="submission" date="2019-06" db="EMBL/GenBank/DDBJ databases">
        <authorList>
            <person name="Palmer J.M."/>
        </authorList>
    </citation>
    <scope>NUCLEOTIDE SEQUENCE [LARGE SCALE GENOMIC DNA]</scope>
    <source>
        <strain evidence="3 4">TWF102</strain>
    </source>
</reference>
<feature type="region of interest" description="Disordered" evidence="2">
    <location>
        <begin position="58"/>
        <end position="78"/>
    </location>
</feature>
<comment type="similarity">
    <text evidence="1">Belongs to the eukaryotic ATPase epsilon family.</text>
</comment>
<dbReference type="SUPFAM" id="SSF48690">
    <property type="entry name" value="Epsilon subunit of mitochondrial F1F0-ATP synthase"/>
    <property type="match status" value="1"/>
</dbReference>
<evidence type="ECO:0000256" key="2">
    <source>
        <dbReference type="SAM" id="MobiDB-lite"/>
    </source>
</evidence>
<dbReference type="GO" id="GO:0046933">
    <property type="term" value="F:proton-transporting ATP synthase activity, rotational mechanism"/>
    <property type="evidence" value="ECO:0007669"/>
    <property type="project" value="InterPro"/>
</dbReference>
<dbReference type="EMBL" id="WIQW01000040">
    <property type="protein sequence ID" value="KAF3095544.1"/>
    <property type="molecule type" value="Genomic_DNA"/>
</dbReference>
<dbReference type="Pfam" id="PF04627">
    <property type="entry name" value="ATP-synt_Eps"/>
    <property type="match status" value="1"/>
</dbReference>
<feature type="compositionally biased region" description="Basic and acidic residues" evidence="2">
    <location>
        <begin position="125"/>
        <end position="145"/>
    </location>
</feature>
<organism evidence="3 4">
    <name type="scientific">Orbilia oligospora</name>
    <name type="common">Nematode-trapping fungus</name>
    <name type="synonym">Arthrobotrys oligospora</name>
    <dbReference type="NCBI Taxonomy" id="2813651"/>
    <lineage>
        <taxon>Eukaryota</taxon>
        <taxon>Fungi</taxon>
        <taxon>Dikarya</taxon>
        <taxon>Ascomycota</taxon>
        <taxon>Pezizomycotina</taxon>
        <taxon>Orbiliomycetes</taxon>
        <taxon>Orbiliales</taxon>
        <taxon>Orbiliaceae</taxon>
        <taxon>Orbilia</taxon>
    </lineage>
</organism>
<evidence type="ECO:0000256" key="1">
    <source>
        <dbReference type="ARBA" id="ARBA00009502"/>
    </source>
</evidence>
<comment type="caution">
    <text evidence="3">The sequence shown here is derived from an EMBL/GenBank/DDBJ whole genome shotgun (WGS) entry which is preliminary data.</text>
</comment>
<evidence type="ECO:0000313" key="3">
    <source>
        <dbReference type="EMBL" id="KAF3095544.1"/>
    </source>
</evidence>
<dbReference type="InterPro" id="IPR036742">
    <property type="entry name" value="ATP_synth_F1_esu_sf_mt"/>
</dbReference>
<dbReference type="Proteomes" id="UP000475325">
    <property type="component" value="Unassembled WGS sequence"/>
</dbReference>
<dbReference type="InterPro" id="IPR006721">
    <property type="entry name" value="ATP_synth_F1_esu_mt"/>
</dbReference>
<feature type="compositionally biased region" description="Pro residues" evidence="2">
    <location>
        <begin position="65"/>
        <end position="75"/>
    </location>
</feature>
<proteinExistence type="inferred from homology"/>
<dbReference type="GO" id="GO:0045259">
    <property type="term" value="C:proton-transporting ATP synthase complex"/>
    <property type="evidence" value="ECO:0007669"/>
    <property type="project" value="InterPro"/>
</dbReference>
<dbReference type="Gene3D" id="1.10.1620.20">
    <property type="entry name" value="ATP synthase, F1 complex, epsilon subunit superfamily, mitochondrial"/>
    <property type="match status" value="1"/>
</dbReference>
<protein>
    <submittedName>
        <fullName evidence="3">Uncharacterized protein</fullName>
    </submittedName>
</protein>
<gene>
    <name evidence="3" type="ORF">TWF102_007255</name>
</gene>
<dbReference type="GO" id="GO:0005743">
    <property type="term" value="C:mitochondrial inner membrane"/>
    <property type="evidence" value="ECO:0007669"/>
    <property type="project" value="InterPro"/>
</dbReference>
<name>A0A7C8JDR8_ORBOL</name>
<feature type="region of interest" description="Disordered" evidence="2">
    <location>
        <begin position="125"/>
        <end position="154"/>
    </location>
</feature>
<sequence>MLSAYQTINRRKPAVFLNLVAAARSGTSACLFVLGGGDTDAEKYRWSAKNLSSSNVDIIGQATSPSPPTSIPPNPKTSSVPSYSILHLTYHNHHGIRVETGRREYLSIAAQAIRKSLKEQARVAAERRSGNELKVSRWENGKQQEAKYLGNSEQ</sequence>
<evidence type="ECO:0000313" key="4">
    <source>
        <dbReference type="Proteomes" id="UP000475325"/>
    </source>
</evidence>
<dbReference type="AlphaFoldDB" id="A0A7C8JDR8"/>
<accession>A0A7C8JDR8</accession>